<feature type="compositionally biased region" description="Polar residues" evidence="1">
    <location>
        <begin position="134"/>
        <end position="151"/>
    </location>
</feature>
<dbReference type="AlphaFoldDB" id="A0AA35TFN2"/>
<feature type="domain" description="PDZ" evidence="2">
    <location>
        <begin position="1"/>
        <end position="30"/>
    </location>
</feature>
<accession>A0AA35TFN2</accession>
<feature type="region of interest" description="Disordered" evidence="1">
    <location>
        <begin position="126"/>
        <end position="189"/>
    </location>
</feature>
<feature type="compositionally biased region" description="Low complexity" evidence="1">
    <location>
        <begin position="396"/>
        <end position="409"/>
    </location>
</feature>
<feature type="compositionally biased region" description="Polar residues" evidence="1">
    <location>
        <begin position="266"/>
        <end position="277"/>
    </location>
</feature>
<feature type="domain" description="PDZ" evidence="2">
    <location>
        <begin position="51"/>
        <end position="126"/>
    </location>
</feature>
<keyword evidence="4" id="KW-1185">Reference proteome</keyword>
<feature type="region of interest" description="Disordered" evidence="1">
    <location>
        <begin position="266"/>
        <end position="286"/>
    </location>
</feature>
<dbReference type="Gene3D" id="2.30.42.10">
    <property type="match status" value="2"/>
</dbReference>
<dbReference type="GO" id="GO:0035331">
    <property type="term" value="P:negative regulation of hippo signaling"/>
    <property type="evidence" value="ECO:0007669"/>
    <property type="project" value="TreeGrafter"/>
</dbReference>
<dbReference type="EMBL" id="CASHTH010003580">
    <property type="protein sequence ID" value="CAI8046651.1"/>
    <property type="molecule type" value="Genomic_DNA"/>
</dbReference>
<dbReference type="Proteomes" id="UP001174909">
    <property type="component" value="Unassembled WGS sequence"/>
</dbReference>
<dbReference type="SUPFAM" id="SSF50156">
    <property type="entry name" value="PDZ domain-like"/>
    <property type="match status" value="2"/>
</dbReference>
<evidence type="ECO:0000313" key="4">
    <source>
        <dbReference type="Proteomes" id="UP001174909"/>
    </source>
</evidence>
<dbReference type="PANTHER" id="PTHR46360">
    <property type="entry name" value="DISKS LARGE HOMOLOG 5"/>
    <property type="match status" value="1"/>
</dbReference>
<comment type="caution">
    <text evidence="3">The sequence shown here is derived from an EMBL/GenBank/DDBJ whole genome shotgun (WGS) entry which is preliminary data.</text>
</comment>
<feature type="compositionally biased region" description="Polar residues" evidence="1">
    <location>
        <begin position="224"/>
        <end position="248"/>
    </location>
</feature>
<gene>
    <name evidence="3" type="ORF">GBAR_LOCUS25801</name>
</gene>
<dbReference type="SMART" id="SM00228">
    <property type="entry name" value="PDZ"/>
    <property type="match status" value="1"/>
</dbReference>
<protein>
    <recommendedName>
        <fullName evidence="2">PDZ domain-containing protein</fullName>
    </recommendedName>
</protein>
<dbReference type="InterPro" id="IPR053004">
    <property type="entry name" value="MAGUK_Signaling_Regulators"/>
</dbReference>
<name>A0AA35TFN2_GEOBA</name>
<dbReference type="GO" id="GO:0005886">
    <property type="term" value="C:plasma membrane"/>
    <property type="evidence" value="ECO:0007669"/>
    <property type="project" value="TreeGrafter"/>
</dbReference>
<dbReference type="PANTHER" id="PTHR46360:SF1">
    <property type="entry name" value="DISKS LARGE HOMOLOG 5"/>
    <property type="match status" value="1"/>
</dbReference>
<proteinExistence type="predicted"/>
<reference evidence="3" key="1">
    <citation type="submission" date="2023-03" db="EMBL/GenBank/DDBJ databases">
        <authorList>
            <person name="Steffen K."/>
            <person name="Cardenas P."/>
        </authorList>
    </citation>
    <scope>NUCLEOTIDE SEQUENCE</scope>
</reference>
<feature type="region of interest" description="Disordered" evidence="1">
    <location>
        <begin position="220"/>
        <end position="248"/>
    </location>
</feature>
<evidence type="ECO:0000259" key="2">
    <source>
        <dbReference type="PROSITE" id="PS50106"/>
    </source>
</evidence>
<dbReference type="InterPro" id="IPR001478">
    <property type="entry name" value="PDZ"/>
</dbReference>
<feature type="compositionally biased region" description="Low complexity" evidence="1">
    <location>
        <begin position="363"/>
        <end position="375"/>
    </location>
</feature>
<organism evidence="3 4">
    <name type="scientific">Geodia barretti</name>
    <name type="common">Barrett's horny sponge</name>
    <dbReference type="NCBI Taxonomy" id="519541"/>
    <lineage>
        <taxon>Eukaryota</taxon>
        <taxon>Metazoa</taxon>
        <taxon>Porifera</taxon>
        <taxon>Demospongiae</taxon>
        <taxon>Heteroscleromorpha</taxon>
        <taxon>Tetractinellida</taxon>
        <taxon>Astrophorina</taxon>
        <taxon>Geodiidae</taxon>
        <taxon>Geodia</taxon>
    </lineage>
</organism>
<evidence type="ECO:0000256" key="1">
    <source>
        <dbReference type="SAM" id="MobiDB-lite"/>
    </source>
</evidence>
<feature type="compositionally biased region" description="Polar residues" evidence="1">
    <location>
        <begin position="171"/>
        <end position="189"/>
    </location>
</feature>
<feature type="compositionally biased region" description="Low complexity" evidence="1">
    <location>
        <begin position="311"/>
        <end position="345"/>
    </location>
</feature>
<feature type="region of interest" description="Disordered" evidence="1">
    <location>
        <begin position="310"/>
        <end position="424"/>
    </location>
</feature>
<dbReference type="CDD" id="cd00136">
    <property type="entry name" value="PDZ_canonical"/>
    <property type="match status" value="2"/>
</dbReference>
<dbReference type="InterPro" id="IPR036034">
    <property type="entry name" value="PDZ_sf"/>
</dbReference>
<sequence length="424" mass="45389">MLRFGDRLLSVNGQDFRCISRKKAAEVLRSCDQLSVTMEISRIVSKLKPRAVEVHIRGKKTFGFQYETKLFVSAVEEGSAAAEYLLPGDEIVQVLGKPAVNLKLSHFKQIIKSCRGGISMVIHRMPGNRRPQQRRGSASGSGPSLAQSTLTLRGIREGGGGSMSDFAHYPSSLQTPGTPGSNLSETTGYYSTQSTSLPSVCSAAISPSTLEIKAGMTGIPTSFGRRTSPSLNLKSVPSQTSTSQHSGYETDQASFDVHHLHFRDSSVSSSTANTNPYSSSSLSSRALGDISNPYTRPLYFTGGIGGVNGNSSRTRMSSQSSYGGSSQLSSSILSPKSDATASSSSRFGYTSRNNHHQLPSPSPFSVSVPRNSFSVDRLESSRPPHPRMSGDSHVTSSSSMLAGGSHSMSTSNMYRNEMSKRTNV</sequence>
<dbReference type="Pfam" id="PF00595">
    <property type="entry name" value="PDZ"/>
    <property type="match status" value="1"/>
</dbReference>
<evidence type="ECO:0000313" key="3">
    <source>
        <dbReference type="EMBL" id="CAI8046651.1"/>
    </source>
</evidence>
<dbReference type="PROSITE" id="PS50106">
    <property type="entry name" value="PDZ"/>
    <property type="match status" value="2"/>
</dbReference>